<evidence type="ECO:0000313" key="2">
    <source>
        <dbReference type="Proteomes" id="UP000632273"/>
    </source>
</evidence>
<dbReference type="EMBL" id="BMHT01000007">
    <property type="protein sequence ID" value="GGF22460.1"/>
    <property type="molecule type" value="Genomic_DNA"/>
</dbReference>
<accession>A0ABQ1UNP7</accession>
<sequence length="133" mass="14896">MDSPNKLLLKQLQHYLSADIELLSPAHGTGTLVGLPYCQTWEAQRAEVRFPDKGVFDYYELDKVKPVLFAAEDAQAVLSQLQVYEKPTALAFVNLHDTASIVRSAVVVDFLRSKGIALTINPGHYIRKEVRRA</sequence>
<protein>
    <submittedName>
        <fullName evidence="1">Uncharacterized protein</fullName>
    </submittedName>
</protein>
<dbReference type="RefSeq" id="WP_188815597.1">
    <property type="nucleotide sequence ID" value="NZ_BMHT01000007.1"/>
</dbReference>
<name>A0ABQ1UNP7_9BACT</name>
<keyword evidence="2" id="KW-1185">Reference proteome</keyword>
<organism evidence="1 2">
    <name type="scientific">Hymenobacter cavernae</name>
    <dbReference type="NCBI Taxonomy" id="2044852"/>
    <lineage>
        <taxon>Bacteria</taxon>
        <taxon>Pseudomonadati</taxon>
        <taxon>Bacteroidota</taxon>
        <taxon>Cytophagia</taxon>
        <taxon>Cytophagales</taxon>
        <taxon>Hymenobacteraceae</taxon>
        <taxon>Hymenobacter</taxon>
    </lineage>
</organism>
<evidence type="ECO:0000313" key="1">
    <source>
        <dbReference type="EMBL" id="GGF22460.1"/>
    </source>
</evidence>
<dbReference type="Proteomes" id="UP000632273">
    <property type="component" value="Unassembled WGS sequence"/>
</dbReference>
<proteinExistence type="predicted"/>
<reference evidence="2" key="1">
    <citation type="journal article" date="2019" name="Int. J. Syst. Evol. Microbiol.">
        <title>The Global Catalogue of Microorganisms (GCM) 10K type strain sequencing project: providing services to taxonomists for standard genome sequencing and annotation.</title>
        <authorList>
            <consortium name="The Broad Institute Genomics Platform"/>
            <consortium name="The Broad Institute Genome Sequencing Center for Infectious Disease"/>
            <person name="Wu L."/>
            <person name="Ma J."/>
        </authorList>
    </citation>
    <scope>NUCLEOTIDE SEQUENCE [LARGE SCALE GENOMIC DNA]</scope>
    <source>
        <strain evidence="2">CGMCC 1.15197</strain>
    </source>
</reference>
<gene>
    <name evidence="1" type="ORF">GCM10011383_37620</name>
</gene>
<comment type="caution">
    <text evidence="1">The sequence shown here is derived from an EMBL/GenBank/DDBJ whole genome shotgun (WGS) entry which is preliminary data.</text>
</comment>